<protein>
    <recommendedName>
        <fullName evidence="4">Lipoprotein</fullName>
    </recommendedName>
</protein>
<comment type="caution">
    <text evidence="2">The sequence shown here is derived from an EMBL/GenBank/DDBJ whole genome shotgun (WGS) entry which is preliminary data.</text>
</comment>
<dbReference type="EMBL" id="QFQP01000024">
    <property type="protein sequence ID" value="PZR08616.1"/>
    <property type="molecule type" value="Genomic_DNA"/>
</dbReference>
<reference evidence="2 3" key="1">
    <citation type="submission" date="2017-08" db="EMBL/GenBank/DDBJ databases">
        <title>Infants hospitalized years apart are colonized by the same room-sourced microbial strains.</title>
        <authorList>
            <person name="Brooks B."/>
            <person name="Olm M.R."/>
            <person name="Firek B.A."/>
            <person name="Baker R."/>
            <person name="Thomas B.C."/>
            <person name="Morowitz M.J."/>
            <person name="Banfield J.F."/>
        </authorList>
    </citation>
    <scope>NUCLEOTIDE SEQUENCE [LARGE SCALE GENOMIC DNA]</scope>
    <source>
        <strain evidence="2">S2_003_000_R2_14</strain>
    </source>
</reference>
<dbReference type="PROSITE" id="PS51257">
    <property type="entry name" value="PROKAR_LIPOPROTEIN"/>
    <property type="match status" value="1"/>
</dbReference>
<feature type="region of interest" description="Disordered" evidence="1">
    <location>
        <begin position="140"/>
        <end position="166"/>
    </location>
</feature>
<accession>A0A2W5T8C0</accession>
<gene>
    <name evidence="2" type="ORF">DI536_24240</name>
</gene>
<name>A0A2W5T8C0_9BACT</name>
<dbReference type="AlphaFoldDB" id="A0A2W5T8C0"/>
<feature type="region of interest" description="Disordered" evidence="1">
    <location>
        <begin position="77"/>
        <end position="111"/>
    </location>
</feature>
<dbReference type="Proteomes" id="UP000249061">
    <property type="component" value="Unassembled WGS sequence"/>
</dbReference>
<evidence type="ECO:0000313" key="2">
    <source>
        <dbReference type="EMBL" id="PZR08616.1"/>
    </source>
</evidence>
<proteinExistence type="predicted"/>
<evidence type="ECO:0000256" key="1">
    <source>
        <dbReference type="SAM" id="MobiDB-lite"/>
    </source>
</evidence>
<evidence type="ECO:0008006" key="4">
    <source>
        <dbReference type="Google" id="ProtNLM"/>
    </source>
</evidence>
<feature type="compositionally biased region" description="Low complexity" evidence="1">
    <location>
        <begin position="154"/>
        <end position="166"/>
    </location>
</feature>
<sequence>MRTSWFVVSSSLVVLSACGGGGAGNLKKTAAVDLNCTPKQIEVEQLQKARNGIIYQANGCGRTAQYSVVKKTVTRTSEITDYTPPPPPERPVETATPAPAAAPPPQQQGGFTPEQQAAFFAAHDARMDAMKQNQQQFFAGNGAQQQPPPPPPATQSAPAPAPVATQRSNEEVGWVCVNGDFFTCPTVASTTALAGYAKCRMTCMMGGSCKSCVVGEGEKCDRVPSRDNECKK</sequence>
<organism evidence="2 3">
    <name type="scientific">Archangium gephyra</name>
    <dbReference type="NCBI Taxonomy" id="48"/>
    <lineage>
        <taxon>Bacteria</taxon>
        <taxon>Pseudomonadati</taxon>
        <taxon>Myxococcota</taxon>
        <taxon>Myxococcia</taxon>
        <taxon>Myxococcales</taxon>
        <taxon>Cystobacterineae</taxon>
        <taxon>Archangiaceae</taxon>
        <taxon>Archangium</taxon>
    </lineage>
</organism>
<evidence type="ECO:0000313" key="3">
    <source>
        <dbReference type="Proteomes" id="UP000249061"/>
    </source>
</evidence>